<gene>
    <name evidence="2" type="ORF">ASJ83_05105</name>
</gene>
<evidence type="ECO:0000313" key="3">
    <source>
        <dbReference type="Proteomes" id="UP000243820"/>
    </source>
</evidence>
<reference evidence="2 3" key="1">
    <citation type="journal article" date="2017" name="BMC Genomics">
        <title>Genomic analysis of methanogenic archaea reveals a shift towards energy conservation.</title>
        <authorList>
            <person name="Gilmore S.P."/>
            <person name="Henske J.K."/>
            <person name="Sexton J.A."/>
            <person name="Solomon K.V."/>
            <person name="Seppala S."/>
            <person name="Yoo J.I."/>
            <person name="Huyett L.M."/>
            <person name="Pressman A."/>
            <person name="Cogan J.Z."/>
            <person name="Kivenson V."/>
            <person name="Peng X."/>
            <person name="Tan Y."/>
            <person name="Valentine D.L."/>
            <person name="O'Malley M.A."/>
        </authorList>
    </citation>
    <scope>NUCLEOTIDE SEQUENCE [LARGE SCALE GENOMIC DNA]</scope>
    <source>
        <strain evidence="2 3">XII</strain>
    </source>
</reference>
<feature type="compositionally biased region" description="Polar residues" evidence="1">
    <location>
        <begin position="126"/>
        <end position="136"/>
    </location>
</feature>
<name>A0AAX0Q9G9_9EURY</name>
<protein>
    <recommendedName>
        <fullName evidence="4">Transposase</fullName>
    </recommendedName>
</protein>
<sequence>MRWMQNKCGKVRNNCKIAAEDQFIYTPPRKERPGMRKIPGHTYFEREVSATVFVIYTPHQEEVDQLLPESDPCKHYAAALFKTYFDKDGNVRMDTDMCQSPNTAPKHQKKRKEKIQDAEILLKQMNDTKNTYPKNQISRRRHKKSEGRRQAPKNFQDAEKYRLHIFAVMPF</sequence>
<feature type="compositionally biased region" description="Basic residues" evidence="1">
    <location>
        <begin position="137"/>
        <end position="146"/>
    </location>
</feature>
<dbReference type="EMBL" id="LMVO01000007">
    <property type="protein sequence ID" value="PAV09745.1"/>
    <property type="molecule type" value="Genomic_DNA"/>
</dbReference>
<organism evidence="2 3">
    <name type="scientific">Methanocorpusculum parvum</name>
    <dbReference type="NCBI Taxonomy" id="2193"/>
    <lineage>
        <taxon>Archaea</taxon>
        <taxon>Methanobacteriati</taxon>
        <taxon>Methanobacteriota</taxon>
        <taxon>Stenosarchaea group</taxon>
        <taxon>Methanomicrobia</taxon>
        <taxon>Methanomicrobiales</taxon>
        <taxon>Methanocorpusculaceae</taxon>
        <taxon>Methanocorpusculum</taxon>
    </lineage>
</organism>
<evidence type="ECO:0000313" key="2">
    <source>
        <dbReference type="EMBL" id="PAV09745.1"/>
    </source>
</evidence>
<dbReference type="AlphaFoldDB" id="A0AAX0Q9G9"/>
<accession>A0AAX0Q9G9</accession>
<keyword evidence="3" id="KW-1185">Reference proteome</keyword>
<proteinExistence type="predicted"/>
<feature type="region of interest" description="Disordered" evidence="1">
    <location>
        <begin position="126"/>
        <end position="156"/>
    </location>
</feature>
<evidence type="ECO:0000256" key="1">
    <source>
        <dbReference type="SAM" id="MobiDB-lite"/>
    </source>
</evidence>
<evidence type="ECO:0008006" key="4">
    <source>
        <dbReference type="Google" id="ProtNLM"/>
    </source>
</evidence>
<dbReference type="RefSeq" id="WP_143744988.1">
    <property type="nucleotide sequence ID" value="NZ_LMVO01000007.1"/>
</dbReference>
<comment type="caution">
    <text evidence="2">The sequence shown here is derived from an EMBL/GenBank/DDBJ whole genome shotgun (WGS) entry which is preliminary data.</text>
</comment>
<dbReference type="Proteomes" id="UP000243820">
    <property type="component" value="Unassembled WGS sequence"/>
</dbReference>